<organism evidence="1 2">
    <name type="scientific">Gigaspora margarita</name>
    <dbReference type="NCBI Taxonomy" id="4874"/>
    <lineage>
        <taxon>Eukaryota</taxon>
        <taxon>Fungi</taxon>
        <taxon>Fungi incertae sedis</taxon>
        <taxon>Mucoromycota</taxon>
        <taxon>Glomeromycotina</taxon>
        <taxon>Glomeromycetes</taxon>
        <taxon>Diversisporales</taxon>
        <taxon>Gigasporaceae</taxon>
        <taxon>Gigaspora</taxon>
    </lineage>
</organism>
<name>A0ABN7VIJ0_GIGMA</name>
<reference evidence="1 2" key="1">
    <citation type="submission" date="2021-06" db="EMBL/GenBank/DDBJ databases">
        <authorList>
            <person name="Kallberg Y."/>
            <person name="Tangrot J."/>
            <person name="Rosling A."/>
        </authorList>
    </citation>
    <scope>NUCLEOTIDE SEQUENCE [LARGE SCALE GENOMIC DNA]</scope>
    <source>
        <strain evidence="1 2">120-4 pot B 10/14</strain>
    </source>
</reference>
<comment type="caution">
    <text evidence="1">The sequence shown here is derived from an EMBL/GenBank/DDBJ whole genome shotgun (WGS) entry which is preliminary data.</text>
</comment>
<feature type="non-terminal residue" evidence="1">
    <location>
        <position position="59"/>
    </location>
</feature>
<gene>
    <name evidence="1" type="ORF">GMARGA_LOCUS18559</name>
</gene>
<keyword evidence="2" id="KW-1185">Reference proteome</keyword>
<protein>
    <submittedName>
        <fullName evidence="1">12715_t:CDS:1</fullName>
    </submittedName>
</protein>
<sequence>MIKPSAFSEQTSNIEQIKFTSLGIPYKSFLTCFIGRCIELGNEESYCDRHQNVDMILHE</sequence>
<evidence type="ECO:0000313" key="2">
    <source>
        <dbReference type="Proteomes" id="UP000789901"/>
    </source>
</evidence>
<evidence type="ECO:0000313" key="1">
    <source>
        <dbReference type="EMBL" id="CAG8771421.1"/>
    </source>
</evidence>
<accession>A0ABN7VIJ0</accession>
<dbReference type="EMBL" id="CAJVQB010014902">
    <property type="protein sequence ID" value="CAG8771421.1"/>
    <property type="molecule type" value="Genomic_DNA"/>
</dbReference>
<dbReference type="Proteomes" id="UP000789901">
    <property type="component" value="Unassembled WGS sequence"/>
</dbReference>
<proteinExistence type="predicted"/>